<evidence type="ECO:0000313" key="4">
    <source>
        <dbReference type="EMBL" id="QUD89570.1"/>
    </source>
</evidence>
<dbReference type="PIRSF" id="PIRSF006232">
    <property type="entry name" value="Pirin"/>
    <property type="match status" value="1"/>
</dbReference>
<keyword evidence="5" id="KW-1185">Reference proteome</keyword>
<dbReference type="InterPro" id="IPR011051">
    <property type="entry name" value="RmlC_Cupin_sf"/>
</dbReference>
<sequence length="282" mass="30027">MNLRTLAQVGSLHRQGPITRLISPEDLGEALKPFIFLDYFAGEISPGFGFPMHPHSGIATLTWQPGCDVRYRDTTGKDGTLKAGGLEWMNAGGGAWHQGVLLGQGRVMGFQLWVAMPPGVESGPPLGQYVAPTDVPILAAEGVEIKLFLGHLRLAEKIAISPITSHQVMNYFTVSLAPGVRWRYAPPVAHDVAWAFDYAGDVLMQGARAPTGGVKVFASSGDMQFEAGSRGGSILVGSAVRHPHPLVIGPSSVHTSREALDQGLAQIESAGSHLPAALEFHR</sequence>
<gene>
    <name evidence="4" type="ORF">KCG34_06730</name>
</gene>
<evidence type="ECO:0000256" key="1">
    <source>
        <dbReference type="ARBA" id="ARBA00008416"/>
    </source>
</evidence>
<dbReference type="InterPro" id="IPR003829">
    <property type="entry name" value="Pirin_N_dom"/>
</dbReference>
<dbReference type="InterPro" id="IPR014710">
    <property type="entry name" value="RmlC-like_jellyroll"/>
</dbReference>
<dbReference type="SUPFAM" id="SSF51182">
    <property type="entry name" value="RmlC-like cupins"/>
    <property type="match status" value="1"/>
</dbReference>
<dbReference type="Pfam" id="PF02678">
    <property type="entry name" value="Pirin"/>
    <property type="match status" value="1"/>
</dbReference>
<organism evidence="4 5">
    <name type="scientific">Phenylobacterium montanum</name>
    <dbReference type="NCBI Taxonomy" id="2823693"/>
    <lineage>
        <taxon>Bacteria</taxon>
        <taxon>Pseudomonadati</taxon>
        <taxon>Pseudomonadota</taxon>
        <taxon>Alphaproteobacteria</taxon>
        <taxon>Caulobacterales</taxon>
        <taxon>Caulobacteraceae</taxon>
        <taxon>Phenylobacterium</taxon>
    </lineage>
</organism>
<dbReference type="InterPro" id="IPR012093">
    <property type="entry name" value="Pirin"/>
</dbReference>
<evidence type="ECO:0000256" key="2">
    <source>
        <dbReference type="RuleBase" id="RU003457"/>
    </source>
</evidence>
<dbReference type="Proteomes" id="UP000676409">
    <property type="component" value="Chromosome"/>
</dbReference>
<dbReference type="EMBL" id="CP073078">
    <property type="protein sequence ID" value="QUD89570.1"/>
    <property type="molecule type" value="Genomic_DNA"/>
</dbReference>
<dbReference type="Gene3D" id="2.60.120.10">
    <property type="entry name" value="Jelly Rolls"/>
    <property type="match status" value="1"/>
</dbReference>
<reference evidence="4" key="1">
    <citation type="submission" date="2021-04" db="EMBL/GenBank/DDBJ databases">
        <title>The complete genome sequence of Caulobacter sp. S6.</title>
        <authorList>
            <person name="Tang Y."/>
            <person name="Ouyang W."/>
            <person name="Liu Q."/>
            <person name="Huang B."/>
            <person name="Guo Z."/>
            <person name="Lei P."/>
        </authorList>
    </citation>
    <scope>NUCLEOTIDE SEQUENCE</scope>
    <source>
        <strain evidence="4">S6</strain>
    </source>
</reference>
<evidence type="ECO:0000259" key="3">
    <source>
        <dbReference type="Pfam" id="PF02678"/>
    </source>
</evidence>
<proteinExistence type="inferred from homology"/>
<feature type="domain" description="Pirin N-terminal" evidence="3">
    <location>
        <begin position="26"/>
        <end position="114"/>
    </location>
</feature>
<evidence type="ECO:0000313" key="5">
    <source>
        <dbReference type="Proteomes" id="UP000676409"/>
    </source>
</evidence>
<protein>
    <submittedName>
        <fullName evidence="4">Pirin family protein</fullName>
    </submittedName>
</protein>
<dbReference type="AlphaFoldDB" id="A0A975G1U8"/>
<dbReference type="PANTHER" id="PTHR13903">
    <property type="entry name" value="PIRIN-RELATED"/>
    <property type="match status" value="1"/>
</dbReference>
<dbReference type="PANTHER" id="PTHR13903:SF8">
    <property type="entry name" value="PIRIN"/>
    <property type="match status" value="1"/>
</dbReference>
<dbReference type="KEGG" id="caul:KCG34_06730"/>
<comment type="similarity">
    <text evidence="1 2">Belongs to the pirin family.</text>
</comment>
<name>A0A975G1U8_9CAUL</name>
<dbReference type="RefSeq" id="WP_211939622.1">
    <property type="nucleotide sequence ID" value="NZ_CP073078.1"/>
</dbReference>
<accession>A0A975G1U8</accession>